<evidence type="ECO:0000259" key="3">
    <source>
        <dbReference type="Pfam" id="PF16729"/>
    </source>
</evidence>
<name>A0ABY5C243_9LACO</name>
<gene>
    <name evidence="4" type="ORF">M8332_04210</name>
</gene>
<dbReference type="EMBL" id="CP097478">
    <property type="protein sequence ID" value="USS92842.1"/>
    <property type="molecule type" value="Genomic_DNA"/>
</dbReference>
<protein>
    <submittedName>
        <fullName evidence="4">DUF5067 domain-containing protein</fullName>
    </submittedName>
</protein>
<feature type="domain" description="DUF5067" evidence="3">
    <location>
        <begin position="35"/>
        <end position="153"/>
    </location>
</feature>
<proteinExistence type="predicted"/>
<dbReference type="PROSITE" id="PS51257">
    <property type="entry name" value="PROKAR_LIPOPROTEIN"/>
    <property type="match status" value="1"/>
</dbReference>
<reference evidence="4" key="1">
    <citation type="submission" date="2022-05" db="EMBL/GenBank/DDBJ databases">
        <authorList>
            <person name="Oliphant S.A."/>
            <person name="Watson-Haigh N.S."/>
            <person name="Sumby K.M."/>
            <person name="Gardner J.M."/>
            <person name="Jiranek V."/>
        </authorList>
    </citation>
    <scope>NUCLEOTIDE SEQUENCE</scope>
    <source>
        <strain evidence="4">Ru20-1</strain>
    </source>
</reference>
<dbReference type="InterPro" id="IPR031989">
    <property type="entry name" value="DUF5067"/>
</dbReference>
<dbReference type="Proteomes" id="UP001057532">
    <property type="component" value="Chromosome"/>
</dbReference>
<keyword evidence="1 2" id="KW-0732">Signal</keyword>
<dbReference type="RefSeq" id="WP_252779604.1">
    <property type="nucleotide sequence ID" value="NZ_CP097478.1"/>
</dbReference>
<feature type="chain" id="PRO_5046132606" evidence="2">
    <location>
        <begin position="27"/>
        <end position="183"/>
    </location>
</feature>
<feature type="signal peptide" evidence="2">
    <location>
        <begin position="1"/>
        <end position="26"/>
    </location>
</feature>
<dbReference type="Gene3D" id="2.60.40.1240">
    <property type="match status" value="1"/>
</dbReference>
<keyword evidence="5" id="KW-1185">Reference proteome</keyword>
<accession>A0ABY5C243</accession>
<dbReference type="InterPro" id="IPR029050">
    <property type="entry name" value="Immunoprotect_excell_Ig-like"/>
</dbReference>
<evidence type="ECO:0000313" key="4">
    <source>
        <dbReference type="EMBL" id="USS92842.1"/>
    </source>
</evidence>
<evidence type="ECO:0000313" key="5">
    <source>
        <dbReference type="Proteomes" id="UP001057532"/>
    </source>
</evidence>
<evidence type="ECO:0000256" key="2">
    <source>
        <dbReference type="SAM" id="SignalP"/>
    </source>
</evidence>
<evidence type="ECO:0000256" key="1">
    <source>
        <dbReference type="ARBA" id="ARBA00022729"/>
    </source>
</evidence>
<dbReference type="Pfam" id="PF16729">
    <property type="entry name" value="DUF5067"/>
    <property type="match status" value="1"/>
</dbReference>
<sequence>MKKKIILGMVTICALGLAGCSTPGHHANNAKSKAAPTSQTTQPSFRNNVAQLTDKTIRIKGVKTIKQPNETEPSMVAFIYQVTNKSKRALTPKQAWNENMKVAQNKQELKETTFSDKTLPQNSDEPIAKGQTVKSSVVYQLQSPKASISINASQGINSNPIDQNANQQIDGTDLGTQTFAINK</sequence>
<organism evidence="4 5">
    <name type="scientific">Fructilactobacillus ixorae</name>
    <dbReference type="NCBI Taxonomy" id="1750535"/>
    <lineage>
        <taxon>Bacteria</taxon>
        <taxon>Bacillati</taxon>
        <taxon>Bacillota</taxon>
        <taxon>Bacilli</taxon>
        <taxon>Lactobacillales</taxon>
        <taxon>Lactobacillaceae</taxon>
        <taxon>Fructilactobacillus</taxon>
    </lineage>
</organism>